<organism evidence="1 2">
    <name type="scientific">Allacma fusca</name>
    <dbReference type="NCBI Taxonomy" id="39272"/>
    <lineage>
        <taxon>Eukaryota</taxon>
        <taxon>Metazoa</taxon>
        <taxon>Ecdysozoa</taxon>
        <taxon>Arthropoda</taxon>
        <taxon>Hexapoda</taxon>
        <taxon>Collembola</taxon>
        <taxon>Symphypleona</taxon>
        <taxon>Sminthuridae</taxon>
        <taxon>Allacma</taxon>
    </lineage>
</organism>
<gene>
    <name evidence="1" type="ORF">AFUS01_LOCUS38605</name>
</gene>
<reference evidence="1" key="1">
    <citation type="submission" date="2021-06" db="EMBL/GenBank/DDBJ databases">
        <authorList>
            <person name="Hodson N. C."/>
            <person name="Mongue J. A."/>
            <person name="Jaron S. K."/>
        </authorList>
    </citation>
    <scope>NUCLEOTIDE SEQUENCE</scope>
</reference>
<evidence type="ECO:0000313" key="1">
    <source>
        <dbReference type="EMBL" id="CAG7828696.1"/>
    </source>
</evidence>
<evidence type="ECO:0000313" key="2">
    <source>
        <dbReference type="Proteomes" id="UP000708208"/>
    </source>
</evidence>
<sequence length="67" mass="7671">MLMPYWPRPRGNLPEDQMLQAPSLPKNEEEMDRGPRACCYMESQGLLSILRGEALELFYEAASVLRA</sequence>
<comment type="caution">
    <text evidence="1">The sequence shown here is derived from an EMBL/GenBank/DDBJ whole genome shotgun (WGS) entry which is preliminary data.</text>
</comment>
<accession>A0A8J2LAF8</accession>
<proteinExistence type="predicted"/>
<keyword evidence="2" id="KW-1185">Reference proteome</keyword>
<dbReference type="EMBL" id="CAJVCH010548413">
    <property type="protein sequence ID" value="CAG7828696.1"/>
    <property type="molecule type" value="Genomic_DNA"/>
</dbReference>
<name>A0A8J2LAF8_9HEXA</name>
<dbReference type="AlphaFoldDB" id="A0A8J2LAF8"/>
<dbReference type="Proteomes" id="UP000708208">
    <property type="component" value="Unassembled WGS sequence"/>
</dbReference>
<protein>
    <submittedName>
        <fullName evidence="1">Uncharacterized protein</fullName>
    </submittedName>
</protein>